<evidence type="ECO:0000313" key="8">
    <source>
        <dbReference type="Proteomes" id="UP000823913"/>
    </source>
</evidence>
<organism evidence="7 8">
    <name type="scientific">Candidatus Coproplasma avicola</name>
    <dbReference type="NCBI Taxonomy" id="2840744"/>
    <lineage>
        <taxon>Bacteria</taxon>
        <taxon>Bacillati</taxon>
        <taxon>Bacillota</taxon>
        <taxon>Clostridia</taxon>
        <taxon>Eubacteriales</taxon>
        <taxon>Candidatus Coproplasma</taxon>
    </lineage>
</organism>
<reference evidence="7" key="1">
    <citation type="submission" date="2020-10" db="EMBL/GenBank/DDBJ databases">
        <authorList>
            <person name="Gilroy R."/>
        </authorList>
    </citation>
    <scope>NUCLEOTIDE SEQUENCE</scope>
    <source>
        <strain evidence="7">ChiW16-3235</strain>
    </source>
</reference>
<dbReference type="Pfam" id="PF00126">
    <property type="entry name" value="HTH_1"/>
    <property type="match status" value="1"/>
</dbReference>
<dbReference type="InterPro" id="IPR036390">
    <property type="entry name" value="WH_DNA-bd_sf"/>
</dbReference>
<feature type="coiled-coil region" evidence="5">
    <location>
        <begin position="61"/>
        <end position="88"/>
    </location>
</feature>
<dbReference type="CDD" id="cd05466">
    <property type="entry name" value="PBP2_LTTR_substrate"/>
    <property type="match status" value="1"/>
</dbReference>
<dbReference type="Gene3D" id="1.10.10.10">
    <property type="entry name" value="Winged helix-like DNA-binding domain superfamily/Winged helix DNA-binding domain"/>
    <property type="match status" value="1"/>
</dbReference>
<dbReference type="GO" id="GO:0003677">
    <property type="term" value="F:DNA binding"/>
    <property type="evidence" value="ECO:0007669"/>
    <property type="project" value="UniProtKB-KW"/>
</dbReference>
<dbReference type="Pfam" id="PF03466">
    <property type="entry name" value="LysR_substrate"/>
    <property type="match status" value="1"/>
</dbReference>
<comment type="caution">
    <text evidence="7">The sequence shown here is derived from an EMBL/GenBank/DDBJ whole genome shotgun (WGS) entry which is preliminary data.</text>
</comment>
<dbReference type="InterPro" id="IPR000847">
    <property type="entry name" value="LysR_HTH_N"/>
</dbReference>
<dbReference type="SUPFAM" id="SSF53850">
    <property type="entry name" value="Periplasmic binding protein-like II"/>
    <property type="match status" value="1"/>
</dbReference>
<dbReference type="InterPro" id="IPR036388">
    <property type="entry name" value="WH-like_DNA-bd_sf"/>
</dbReference>
<dbReference type="FunFam" id="1.10.10.10:FF:000001">
    <property type="entry name" value="LysR family transcriptional regulator"/>
    <property type="match status" value="1"/>
</dbReference>
<sequence length="295" mass="32877">MELRELRYFLAIAKYESISRAAEALYVTQPNLSRQMKKLEDETGRQLIERGSRKITLTDAGRLLKKRAEEILELYDRAEEEIKAAPDEIGGEVRIGGGESRAFSLIARAICAVQRQYPLVKFDVFSGDGEAVSERLDKGLIDFGIFIEPTDVTRYDSLRLPLCDRWGVLMRNDSPLAEKESITAADLNGLPVIRSRHSMGGGIVSDWFKRGAGGEDASCTYNLLYNASLLVESGAGYAVGLEGLINTSQSALCFRPLSPELNSHLDIAWKKYRTFSPAERAFLSELEKLIDKNSM</sequence>
<dbReference type="Proteomes" id="UP000823913">
    <property type="component" value="Unassembled WGS sequence"/>
</dbReference>
<reference evidence="7" key="2">
    <citation type="journal article" date="2021" name="PeerJ">
        <title>Extensive microbial diversity within the chicken gut microbiome revealed by metagenomics and culture.</title>
        <authorList>
            <person name="Gilroy R."/>
            <person name="Ravi A."/>
            <person name="Getino M."/>
            <person name="Pursley I."/>
            <person name="Horton D.L."/>
            <person name="Alikhan N.F."/>
            <person name="Baker D."/>
            <person name="Gharbi K."/>
            <person name="Hall N."/>
            <person name="Watson M."/>
            <person name="Adriaenssens E.M."/>
            <person name="Foster-Nyarko E."/>
            <person name="Jarju S."/>
            <person name="Secka A."/>
            <person name="Antonio M."/>
            <person name="Oren A."/>
            <person name="Chaudhuri R.R."/>
            <person name="La Ragione R."/>
            <person name="Hildebrand F."/>
            <person name="Pallen M.J."/>
        </authorList>
    </citation>
    <scope>NUCLEOTIDE SEQUENCE</scope>
    <source>
        <strain evidence="7">ChiW16-3235</strain>
    </source>
</reference>
<dbReference type="GO" id="GO:0005829">
    <property type="term" value="C:cytosol"/>
    <property type="evidence" value="ECO:0007669"/>
    <property type="project" value="TreeGrafter"/>
</dbReference>
<dbReference type="Gene3D" id="3.40.190.290">
    <property type="match status" value="1"/>
</dbReference>
<keyword evidence="4" id="KW-0804">Transcription</keyword>
<dbReference type="PANTHER" id="PTHR30419:SF8">
    <property type="entry name" value="NITROGEN ASSIMILATION TRANSCRIPTIONAL ACTIVATOR-RELATED"/>
    <property type="match status" value="1"/>
</dbReference>
<evidence type="ECO:0000256" key="1">
    <source>
        <dbReference type="ARBA" id="ARBA00009437"/>
    </source>
</evidence>
<feature type="domain" description="HTH lysR-type" evidence="6">
    <location>
        <begin position="1"/>
        <end position="58"/>
    </location>
</feature>
<evidence type="ECO:0000313" key="7">
    <source>
        <dbReference type="EMBL" id="HIR67671.1"/>
    </source>
</evidence>
<keyword evidence="2" id="KW-0805">Transcription regulation</keyword>
<dbReference type="SUPFAM" id="SSF46785">
    <property type="entry name" value="Winged helix' DNA-binding domain"/>
    <property type="match status" value="1"/>
</dbReference>
<evidence type="ECO:0000256" key="5">
    <source>
        <dbReference type="SAM" id="Coils"/>
    </source>
</evidence>
<dbReference type="AlphaFoldDB" id="A0A9D1J9S7"/>
<dbReference type="PRINTS" id="PR00039">
    <property type="entry name" value="HTHLYSR"/>
</dbReference>
<dbReference type="InterPro" id="IPR005119">
    <property type="entry name" value="LysR_subst-bd"/>
</dbReference>
<proteinExistence type="inferred from homology"/>
<dbReference type="EMBL" id="DVHK01000132">
    <property type="protein sequence ID" value="HIR67671.1"/>
    <property type="molecule type" value="Genomic_DNA"/>
</dbReference>
<keyword evidence="5" id="KW-0175">Coiled coil</keyword>
<accession>A0A9D1J9S7</accession>
<evidence type="ECO:0000259" key="6">
    <source>
        <dbReference type="PROSITE" id="PS50931"/>
    </source>
</evidence>
<dbReference type="PANTHER" id="PTHR30419">
    <property type="entry name" value="HTH-TYPE TRANSCRIPTIONAL REGULATOR YBHD"/>
    <property type="match status" value="1"/>
</dbReference>
<keyword evidence="3" id="KW-0238">DNA-binding</keyword>
<evidence type="ECO:0000256" key="3">
    <source>
        <dbReference type="ARBA" id="ARBA00023125"/>
    </source>
</evidence>
<gene>
    <name evidence="7" type="ORF">IAB94_06470</name>
</gene>
<evidence type="ECO:0000256" key="2">
    <source>
        <dbReference type="ARBA" id="ARBA00023015"/>
    </source>
</evidence>
<protein>
    <submittedName>
        <fullName evidence="7">LysR family transcriptional regulator</fullName>
    </submittedName>
</protein>
<evidence type="ECO:0000256" key="4">
    <source>
        <dbReference type="ARBA" id="ARBA00023163"/>
    </source>
</evidence>
<dbReference type="PROSITE" id="PS50931">
    <property type="entry name" value="HTH_LYSR"/>
    <property type="match status" value="1"/>
</dbReference>
<dbReference type="InterPro" id="IPR050950">
    <property type="entry name" value="HTH-type_LysR_regulators"/>
</dbReference>
<comment type="similarity">
    <text evidence="1">Belongs to the LysR transcriptional regulatory family.</text>
</comment>
<dbReference type="GO" id="GO:0003700">
    <property type="term" value="F:DNA-binding transcription factor activity"/>
    <property type="evidence" value="ECO:0007669"/>
    <property type="project" value="InterPro"/>
</dbReference>
<name>A0A9D1J9S7_9FIRM</name>